<evidence type="ECO:0000259" key="1">
    <source>
        <dbReference type="SMART" id="SM00901"/>
    </source>
</evidence>
<gene>
    <name evidence="2" type="ORF">E4633_05685</name>
</gene>
<feature type="domain" description="FRG" evidence="1">
    <location>
        <begin position="22"/>
        <end position="127"/>
    </location>
</feature>
<dbReference type="Proteomes" id="UP000306416">
    <property type="component" value="Unassembled WGS sequence"/>
</dbReference>
<dbReference type="InterPro" id="IPR014966">
    <property type="entry name" value="FRG-dom"/>
</dbReference>
<protein>
    <submittedName>
        <fullName evidence="2">FRG domain-containing protein</fullName>
    </submittedName>
</protein>
<dbReference type="Pfam" id="PF08867">
    <property type="entry name" value="FRG"/>
    <property type="match status" value="1"/>
</dbReference>
<dbReference type="RefSeq" id="WP_135869265.1">
    <property type="nucleotide sequence ID" value="NZ_SRSC01000001.1"/>
</dbReference>
<dbReference type="AlphaFoldDB" id="A0A4S1CMA5"/>
<reference evidence="2 3" key="1">
    <citation type="submission" date="2019-04" db="EMBL/GenBank/DDBJ databases">
        <title>Geobacter oryzae sp. nov., ferric-reducing bacteria isolated from paddy soil.</title>
        <authorList>
            <person name="Xu Z."/>
            <person name="Masuda Y."/>
            <person name="Itoh H."/>
            <person name="Senoo K."/>
        </authorList>
    </citation>
    <scope>NUCLEOTIDE SEQUENCE [LARGE SCALE GENOMIC DNA]</scope>
    <source>
        <strain evidence="2 3">Red111</strain>
    </source>
</reference>
<keyword evidence="3" id="KW-1185">Reference proteome</keyword>
<accession>A0A4S1CMA5</accession>
<name>A0A4S1CMA5_9BACT</name>
<evidence type="ECO:0000313" key="3">
    <source>
        <dbReference type="Proteomes" id="UP000306416"/>
    </source>
</evidence>
<proteinExistence type="predicted"/>
<dbReference type="SMART" id="SM00901">
    <property type="entry name" value="FRG"/>
    <property type="match status" value="1"/>
</dbReference>
<comment type="caution">
    <text evidence="2">The sequence shown here is derived from an EMBL/GenBank/DDBJ whole genome shotgun (WGS) entry which is preliminary data.</text>
</comment>
<organism evidence="2 3">
    <name type="scientific">Geomonas terrae</name>
    <dbReference type="NCBI Taxonomy" id="2562681"/>
    <lineage>
        <taxon>Bacteria</taxon>
        <taxon>Pseudomonadati</taxon>
        <taxon>Thermodesulfobacteriota</taxon>
        <taxon>Desulfuromonadia</taxon>
        <taxon>Geobacterales</taxon>
        <taxon>Geobacteraceae</taxon>
        <taxon>Geomonas</taxon>
    </lineage>
</organism>
<evidence type="ECO:0000313" key="2">
    <source>
        <dbReference type="EMBL" id="TGU74948.1"/>
    </source>
</evidence>
<sequence length="265" mass="30168">MDISGEITSFEDFRKLIIKTAPGSWNFFRGESRDFYTLVPKIGRLTPDPGAAGGRPAGEVMPADIYGEYQALQEFKKSGRHLVEVQPATEWEWLALAQHHGLPTRLLDWSVNPLIALYFAVAEPYADLDLRRDRLNNPCYSGGAAFYIAHTMYGLSEIDEKANPFEAETCFFMAPVIASRIKAQSGVFSLLRNPWRALEEQLTPREHIRKYRIPFENRAFLAQELKLLGINHAFVFADLDGLARYIQEKVSDRIDPQQSLAHRHT</sequence>
<dbReference type="EMBL" id="SRSC01000001">
    <property type="protein sequence ID" value="TGU74948.1"/>
    <property type="molecule type" value="Genomic_DNA"/>
</dbReference>